<feature type="region of interest" description="Disordered" evidence="1">
    <location>
        <begin position="380"/>
        <end position="425"/>
    </location>
</feature>
<gene>
    <name evidence="3" type="ORF">FEV53_03425</name>
</gene>
<comment type="caution">
    <text evidence="3">The sequence shown here is derived from an EMBL/GenBank/DDBJ whole genome shotgun (WGS) entry which is preliminary data.</text>
</comment>
<evidence type="ECO:0000256" key="1">
    <source>
        <dbReference type="SAM" id="MobiDB-lite"/>
    </source>
</evidence>
<keyword evidence="4" id="KW-1185">Reference proteome</keyword>
<dbReference type="Proteomes" id="UP000318590">
    <property type="component" value="Unassembled WGS sequence"/>
</dbReference>
<evidence type="ECO:0000313" key="3">
    <source>
        <dbReference type="EMBL" id="TRD22836.1"/>
    </source>
</evidence>
<dbReference type="InterPro" id="IPR049625">
    <property type="entry name" value="Glyco_transf_61_cat"/>
</dbReference>
<evidence type="ECO:0000313" key="4">
    <source>
        <dbReference type="Proteomes" id="UP000318590"/>
    </source>
</evidence>
<feature type="compositionally biased region" description="Basic residues" evidence="1">
    <location>
        <begin position="386"/>
        <end position="406"/>
    </location>
</feature>
<dbReference type="GO" id="GO:0016757">
    <property type="term" value="F:glycosyltransferase activity"/>
    <property type="evidence" value="ECO:0007669"/>
    <property type="project" value="InterPro"/>
</dbReference>
<name>A0A547Q8W8_9RHOB</name>
<accession>A0A547Q8W8</accession>
<dbReference type="RefSeq" id="WP_142833416.1">
    <property type="nucleotide sequence ID" value="NZ_VFSV01000004.1"/>
</dbReference>
<keyword evidence="3" id="KW-0808">Transferase</keyword>
<evidence type="ECO:0000259" key="2">
    <source>
        <dbReference type="Pfam" id="PF04577"/>
    </source>
</evidence>
<feature type="domain" description="Glycosyltransferase 61 catalytic" evidence="2">
    <location>
        <begin position="92"/>
        <end position="257"/>
    </location>
</feature>
<protein>
    <submittedName>
        <fullName evidence="3">Glycosyltransferase family 61 protein</fullName>
    </submittedName>
</protein>
<dbReference type="OrthoDB" id="3760154at2"/>
<organism evidence="3 4">
    <name type="scientific">Palleronia caenipelagi</name>
    <dbReference type="NCBI Taxonomy" id="2489174"/>
    <lineage>
        <taxon>Bacteria</taxon>
        <taxon>Pseudomonadati</taxon>
        <taxon>Pseudomonadota</taxon>
        <taxon>Alphaproteobacteria</taxon>
        <taxon>Rhodobacterales</taxon>
        <taxon>Roseobacteraceae</taxon>
        <taxon>Palleronia</taxon>
    </lineage>
</organism>
<dbReference type="Pfam" id="PF04577">
    <property type="entry name" value="Glyco_transf_61"/>
    <property type="match status" value="1"/>
</dbReference>
<dbReference type="AlphaFoldDB" id="A0A547Q8W8"/>
<sequence length="425" mass="48315">MAETSEQKIRAREIFPEPQIHEAENVRMVFGPKAGRRKLTFGLYDAVGTPLPYAQINTTLVTTIPSQDPPSVQPPEVIETPVLFAGLAENQFGHVLTNALGRLWALEHLPPETEILFMARPLDWNTRFPFVEPILRFFGITNPVRIVSGDVTLRKVYTATETYGERYNGRGSDAFFDWLEPRINRGDLIPGSKAYVSRSKLGADMGRYACEDIVEENLAAAGYEIFHPQDHSLAEQVEKLSRTEKLIFSESSALHLYYLAAHPGQHAATILRRRALPKLILGQIRNSRAEEPITEINAIKHVLYPPRTEDNSSVATLDFDQLHDQLVRGGFLEDGATWRSPTEEEEAFSVRAGLRPNETMLSLKEWRAYLADLQDQRKERQARRELRQKRKAQREKNALRKRRKAMRERQATAAAQRQAPPQGDS</sequence>
<proteinExistence type="predicted"/>
<reference evidence="3 4" key="1">
    <citation type="submission" date="2019-06" db="EMBL/GenBank/DDBJ databases">
        <title>Paenimaribius caenipelagi gen. nov., sp. nov., isolated from a tidal flat.</title>
        <authorList>
            <person name="Yoon J.-H."/>
        </authorList>
    </citation>
    <scope>NUCLEOTIDE SEQUENCE [LARGE SCALE GENOMIC DNA]</scope>
    <source>
        <strain evidence="3 4">JBTF-M29</strain>
    </source>
</reference>
<dbReference type="EMBL" id="VFSV01000004">
    <property type="protein sequence ID" value="TRD22836.1"/>
    <property type="molecule type" value="Genomic_DNA"/>
</dbReference>